<gene>
    <name evidence="3" type="ORF">EsVE80_11480</name>
</gene>
<dbReference type="Proteomes" id="UP000502998">
    <property type="component" value="Chromosome"/>
</dbReference>
<dbReference type="InterPro" id="IPR025328">
    <property type="entry name" value="DUF4234"/>
</dbReference>
<organism evidence="3 4">
    <name type="scientific">Enterococcus saigonensis</name>
    <dbReference type="NCBI Taxonomy" id="1805431"/>
    <lineage>
        <taxon>Bacteria</taxon>
        <taxon>Bacillati</taxon>
        <taxon>Bacillota</taxon>
        <taxon>Bacilli</taxon>
        <taxon>Lactobacillales</taxon>
        <taxon>Enterococcaceae</taxon>
        <taxon>Enterococcus</taxon>
    </lineage>
</organism>
<evidence type="ECO:0000259" key="2">
    <source>
        <dbReference type="Pfam" id="PF14018"/>
    </source>
</evidence>
<accession>A0A679IJG2</accession>
<feature type="transmembrane region" description="Helical" evidence="1">
    <location>
        <begin position="12"/>
        <end position="32"/>
    </location>
</feature>
<feature type="transmembrane region" description="Helical" evidence="1">
    <location>
        <begin position="52"/>
        <end position="70"/>
    </location>
</feature>
<feature type="domain" description="DUF4234" evidence="2">
    <location>
        <begin position="9"/>
        <end position="74"/>
    </location>
</feature>
<keyword evidence="4" id="KW-1185">Reference proteome</keyword>
<keyword evidence="1" id="KW-0812">Transmembrane</keyword>
<evidence type="ECO:0000256" key="1">
    <source>
        <dbReference type="SAM" id="Phobius"/>
    </source>
</evidence>
<sequence>MTDPILHRRSVIAVILFTLITGGIYGVYWIYITTRDLNEFTGDYRIKPGWTLLFGLLTCGLYMFYWWYKINDLIMAAQIKAQRPFRSDNKLLFVVLRIFGLAIINMAIVQSDLNDIYTNLHLAQTPQNEIEDDDEWSDY</sequence>
<dbReference type="Pfam" id="PF14018">
    <property type="entry name" value="DUF4234"/>
    <property type="match status" value="1"/>
</dbReference>
<keyword evidence="1" id="KW-1133">Transmembrane helix</keyword>
<name>A0A679IJG2_9ENTE</name>
<dbReference type="AlphaFoldDB" id="A0A679IJG2"/>
<evidence type="ECO:0000313" key="4">
    <source>
        <dbReference type="Proteomes" id="UP000502998"/>
    </source>
</evidence>
<protein>
    <recommendedName>
        <fullName evidence="2">DUF4234 domain-containing protein</fullName>
    </recommendedName>
</protein>
<dbReference type="KEGG" id="esg:EsVE80_11480"/>
<evidence type="ECO:0000313" key="3">
    <source>
        <dbReference type="EMBL" id="BCA85625.1"/>
    </source>
</evidence>
<proteinExistence type="predicted"/>
<dbReference type="RefSeq" id="WP_173102877.1">
    <property type="nucleotide sequence ID" value="NZ_AP022822.1"/>
</dbReference>
<keyword evidence="1" id="KW-0472">Membrane</keyword>
<feature type="transmembrane region" description="Helical" evidence="1">
    <location>
        <begin position="91"/>
        <end position="109"/>
    </location>
</feature>
<dbReference type="EMBL" id="AP022822">
    <property type="protein sequence ID" value="BCA85625.1"/>
    <property type="molecule type" value="Genomic_DNA"/>
</dbReference>
<reference evidence="3 4" key="1">
    <citation type="submission" date="2020-02" db="EMBL/GenBank/DDBJ databases">
        <title>Characterization of vanA genotype vancomycin-resistant Enterococcus saigonensis VE80.</title>
        <authorList>
            <person name="Harada T."/>
            <person name="Motooka D."/>
            <person name="Nakamura S."/>
            <person name="Yamamoto Y."/>
            <person name="Kawahara R."/>
            <person name="Kawatsu K."/>
        </authorList>
    </citation>
    <scope>NUCLEOTIDE SEQUENCE [LARGE SCALE GENOMIC DNA]</scope>
    <source>
        <strain evidence="3 4">VE80</strain>
    </source>
</reference>